<organism evidence="4 5">
    <name type="scientific">Setaria digitata</name>
    <dbReference type="NCBI Taxonomy" id="48799"/>
    <lineage>
        <taxon>Eukaryota</taxon>
        <taxon>Metazoa</taxon>
        <taxon>Ecdysozoa</taxon>
        <taxon>Nematoda</taxon>
        <taxon>Chromadorea</taxon>
        <taxon>Rhabditida</taxon>
        <taxon>Spirurina</taxon>
        <taxon>Spiruromorpha</taxon>
        <taxon>Filarioidea</taxon>
        <taxon>Setariidae</taxon>
        <taxon>Setaria</taxon>
    </lineage>
</organism>
<evidence type="ECO:0000313" key="5">
    <source>
        <dbReference type="WBParaSite" id="sdigi.contig352.g7675.t1"/>
    </source>
</evidence>
<dbReference type="InterPro" id="IPR012677">
    <property type="entry name" value="Nucleotide-bd_a/b_plait_sf"/>
</dbReference>
<dbReference type="InterPro" id="IPR050907">
    <property type="entry name" value="SRSF"/>
</dbReference>
<dbReference type="Proteomes" id="UP000887581">
    <property type="component" value="Unplaced"/>
</dbReference>
<protein>
    <submittedName>
        <fullName evidence="5">RRM domain-containing protein</fullName>
    </submittedName>
</protein>
<feature type="domain" description="RRM" evidence="3">
    <location>
        <begin position="10"/>
        <end position="83"/>
    </location>
</feature>
<dbReference type="SUPFAM" id="SSF54928">
    <property type="entry name" value="RNA-binding domain, RBD"/>
    <property type="match status" value="1"/>
</dbReference>
<dbReference type="Pfam" id="PF00076">
    <property type="entry name" value="RRM_1"/>
    <property type="match status" value="1"/>
</dbReference>
<dbReference type="GO" id="GO:0003723">
    <property type="term" value="F:RNA binding"/>
    <property type="evidence" value="ECO:0007669"/>
    <property type="project" value="UniProtKB-UniRule"/>
</dbReference>
<dbReference type="CDD" id="cd12373">
    <property type="entry name" value="RRM_SRSF3_like"/>
    <property type="match status" value="1"/>
</dbReference>
<evidence type="ECO:0000256" key="2">
    <source>
        <dbReference type="SAM" id="MobiDB-lite"/>
    </source>
</evidence>
<dbReference type="InterPro" id="IPR035979">
    <property type="entry name" value="RBD_domain_sf"/>
</dbReference>
<dbReference type="PANTHER" id="PTHR23147">
    <property type="entry name" value="SERINE/ARGININE RICH SPLICING FACTOR"/>
    <property type="match status" value="1"/>
</dbReference>
<evidence type="ECO:0000256" key="1">
    <source>
        <dbReference type="PROSITE-ProRule" id="PRU00176"/>
    </source>
</evidence>
<dbReference type="PROSITE" id="PS50102">
    <property type="entry name" value="RRM"/>
    <property type="match status" value="1"/>
</dbReference>
<accession>A0A915PY33</accession>
<dbReference type="WBParaSite" id="sdigi.contig352.g7675.t1">
    <property type="protein sequence ID" value="sdigi.contig352.g7675.t1"/>
    <property type="gene ID" value="sdigi.contig352.g7675"/>
</dbReference>
<dbReference type="AlphaFoldDB" id="A0A915PY33"/>
<dbReference type="SMART" id="SM00360">
    <property type="entry name" value="RRM"/>
    <property type="match status" value="1"/>
</dbReference>
<dbReference type="FunFam" id="3.30.70.330:FF:001074">
    <property type="entry name" value="Splicing factor, arginine/serine-rich 7"/>
    <property type="match status" value="1"/>
</dbReference>
<evidence type="ECO:0000259" key="3">
    <source>
        <dbReference type="PROSITE" id="PS50102"/>
    </source>
</evidence>
<feature type="region of interest" description="Disordered" evidence="2">
    <location>
        <begin position="208"/>
        <end position="229"/>
    </location>
</feature>
<reference evidence="5" key="1">
    <citation type="submission" date="2022-11" db="UniProtKB">
        <authorList>
            <consortium name="WormBaseParasite"/>
        </authorList>
    </citation>
    <scope>IDENTIFICATION</scope>
</reference>
<dbReference type="Gene3D" id="3.30.70.330">
    <property type="match status" value="1"/>
</dbReference>
<name>A0A915PY33_9BILA</name>
<keyword evidence="1" id="KW-0694">RNA-binding</keyword>
<keyword evidence="4" id="KW-1185">Reference proteome</keyword>
<proteinExistence type="predicted"/>
<sequence>MARRNECLECKVFVGGLPNDASSEELEEAFSKYGRIKKVWLARRPPGFAFVEFEDSRDAEDAVKGLDGTRICGVRPRVEFSHGGSRRGGRGGGGRRRSRNSVEWKRNFRDYFPIIRANSTVYLKSDARTPSCQTDKLMKHLHGDILSLFRDFDVAASVCCHSITIRMCRTTWQKDFKSGILSYYYPKTPAFVLIVLAMSRWEAETPMRRRSLSRSRSPPPRRSPRYSRSRSRSLNRLAFSVCSSLLL</sequence>
<evidence type="ECO:0000313" key="4">
    <source>
        <dbReference type="Proteomes" id="UP000887581"/>
    </source>
</evidence>
<dbReference type="InterPro" id="IPR000504">
    <property type="entry name" value="RRM_dom"/>
</dbReference>